<dbReference type="EMBL" id="CAXIEN010000427">
    <property type="protein sequence ID" value="CAL1297513.1"/>
    <property type="molecule type" value="Genomic_DNA"/>
</dbReference>
<organism evidence="3 4">
    <name type="scientific">Larinioides sclopetarius</name>
    <dbReference type="NCBI Taxonomy" id="280406"/>
    <lineage>
        <taxon>Eukaryota</taxon>
        <taxon>Metazoa</taxon>
        <taxon>Ecdysozoa</taxon>
        <taxon>Arthropoda</taxon>
        <taxon>Chelicerata</taxon>
        <taxon>Arachnida</taxon>
        <taxon>Araneae</taxon>
        <taxon>Araneomorphae</taxon>
        <taxon>Entelegynae</taxon>
        <taxon>Araneoidea</taxon>
        <taxon>Araneidae</taxon>
        <taxon>Larinioides</taxon>
    </lineage>
</organism>
<feature type="compositionally biased region" description="Basic and acidic residues" evidence="1">
    <location>
        <begin position="159"/>
        <end position="168"/>
    </location>
</feature>
<feature type="region of interest" description="Disordered" evidence="1">
    <location>
        <begin position="768"/>
        <end position="839"/>
    </location>
</feature>
<feature type="signal peptide" evidence="2">
    <location>
        <begin position="1"/>
        <end position="23"/>
    </location>
</feature>
<proteinExistence type="predicted"/>
<feature type="compositionally biased region" description="Polar residues" evidence="1">
    <location>
        <begin position="780"/>
        <end position="832"/>
    </location>
</feature>
<feature type="compositionally biased region" description="Polar residues" evidence="1">
    <location>
        <begin position="570"/>
        <end position="591"/>
    </location>
</feature>
<comment type="caution">
    <text evidence="3">The sequence shown here is derived from an EMBL/GenBank/DDBJ whole genome shotgun (WGS) entry which is preliminary data.</text>
</comment>
<feature type="compositionally biased region" description="Polar residues" evidence="1">
    <location>
        <begin position="540"/>
        <end position="550"/>
    </location>
</feature>
<feature type="region of interest" description="Disordered" evidence="1">
    <location>
        <begin position="158"/>
        <end position="218"/>
    </location>
</feature>
<evidence type="ECO:0000313" key="3">
    <source>
        <dbReference type="EMBL" id="CAL1297513.1"/>
    </source>
</evidence>
<reference evidence="3 4" key="1">
    <citation type="submission" date="2024-04" db="EMBL/GenBank/DDBJ databases">
        <authorList>
            <person name="Rising A."/>
            <person name="Reimegard J."/>
            <person name="Sonavane S."/>
            <person name="Akerstrom W."/>
            <person name="Nylinder S."/>
            <person name="Hedman E."/>
            <person name="Kallberg Y."/>
        </authorList>
    </citation>
    <scope>NUCLEOTIDE SEQUENCE [LARGE SCALE GENOMIC DNA]</scope>
</reference>
<evidence type="ECO:0000256" key="1">
    <source>
        <dbReference type="SAM" id="MobiDB-lite"/>
    </source>
</evidence>
<gene>
    <name evidence="3" type="ORF">LARSCL_LOCUS20342</name>
</gene>
<evidence type="ECO:0000313" key="4">
    <source>
        <dbReference type="Proteomes" id="UP001497382"/>
    </source>
</evidence>
<keyword evidence="2" id="KW-0732">Signal</keyword>
<evidence type="ECO:0000256" key="2">
    <source>
        <dbReference type="SAM" id="SignalP"/>
    </source>
</evidence>
<accession>A0AAV2BQ96</accession>
<dbReference type="Gene3D" id="1.10.274.60">
    <property type="entry name" value="Spidroin, repetitive domain"/>
    <property type="match status" value="2"/>
</dbReference>
<dbReference type="Proteomes" id="UP001497382">
    <property type="component" value="Unassembled WGS sequence"/>
</dbReference>
<dbReference type="InterPro" id="IPR043070">
    <property type="entry name" value="Spidroin_repeat"/>
</dbReference>
<sequence>MDWIKQVAILFVFASGLLVQTSARTRSKLHPTERFEFCVARNLSGLSMFNEEDKERMEKIVMETIVRMREMKEDPENAFNAKTMLRLFAAALACVVADCDSSVRPQREQACITALEACALSLKEPAGAEVVKEMKKIFAAMSREISVLDEIADNSAPVETKRKERLEKEEDLEDEIREEKKGFSEEDMTEKKEEHSEEDIVEKKEERSEKESEAKERPKRAYVNTFRYQGPRMRPQSNPTLESIIADKLLKSSTFNNFFNFGLSQEDAVFYSRSMAASGLSGYRYDIIEEAMNAVAAALSRLGSFAGPNDYAYTIGRSIASVLSAHELTFYADGLGIGSSLVYQLDSMLGSNPSSTFALSPSFGAASSGSFDSASAASSGWGSSSAAASSQSGGVSFVQMNPSYVDSSFAVPSNPQNDKSQFQNRLSNFLSQSPEISRKFCNGPFPGVYEVMNSAFTDYGYPISSTIATVVSNSLNMLPTEAACTQYAEVISEVVADILNNNGYILTADPQVITNKISDLMSSNIQSSPPQNPSSSGQQTFGDSEYQLNPSFEDYSYSAPEIPALPEDQISGSVPDTPIQQDNPVLSNPTEFSFDASAPAIQPSSIQDLPAELSSGGLDLSDESQLNTDGATGTNNSWVVIDYPTDALPALDKMNQTSGSIDVAPPMILEPGPVIPVNVPPDTESALESKLISTYKTTTAPKVVEVTRSAEVTTPVPLSTNFQISTVAANSEASTPAPGADLKDAFESPSKLSDFLMKEMTSSLKTLNVTSGDAKKQSDLPKTSTGVNAPQTADSPTTLDDSKPAEQSSDSQVKTSTEVQPSLETPQQQNGPSDEIPLIAPAPITDELSALVFADKVSSIVSSSISLIRSPNFQFDELCRRLNELAPMVDLPPLDLCSELPLIDYLLHILNAVTYSLAGEK</sequence>
<dbReference type="AlphaFoldDB" id="A0AAV2BQ96"/>
<feature type="chain" id="PRO_5043819336" evidence="2">
    <location>
        <begin position="24"/>
        <end position="921"/>
    </location>
</feature>
<feature type="compositionally biased region" description="Low complexity" evidence="1">
    <location>
        <begin position="522"/>
        <end position="539"/>
    </location>
</feature>
<feature type="compositionally biased region" description="Basic and acidic residues" evidence="1">
    <location>
        <begin position="177"/>
        <end position="195"/>
    </location>
</feature>
<feature type="region of interest" description="Disordered" evidence="1">
    <location>
        <begin position="563"/>
        <end position="592"/>
    </location>
</feature>
<protein>
    <submittedName>
        <fullName evidence="3">Uncharacterized protein</fullName>
    </submittedName>
</protein>
<keyword evidence="4" id="KW-1185">Reference proteome</keyword>
<feature type="region of interest" description="Disordered" evidence="1">
    <location>
        <begin position="522"/>
        <end position="550"/>
    </location>
</feature>
<feature type="compositionally biased region" description="Basic and acidic residues" evidence="1">
    <location>
        <begin position="201"/>
        <end position="216"/>
    </location>
</feature>
<name>A0AAV2BQ96_9ARAC</name>